<dbReference type="AlphaFoldDB" id="A0A0A9D061"/>
<evidence type="ECO:0000313" key="1">
    <source>
        <dbReference type="EMBL" id="JAD77097.1"/>
    </source>
</evidence>
<sequence length="49" mass="5514">MFLNAYSYKIDHCLVKLTLGPTDNYVGNFKNVASLGLSVPVDELKAYKY</sequence>
<reference evidence="1" key="1">
    <citation type="submission" date="2014-09" db="EMBL/GenBank/DDBJ databases">
        <authorList>
            <person name="Magalhaes I.L.F."/>
            <person name="Oliveira U."/>
            <person name="Santos F.R."/>
            <person name="Vidigal T.H.D.A."/>
            <person name="Brescovit A.D."/>
            <person name="Santos A.J."/>
        </authorList>
    </citation>
    <scope>NUCLEOTIDE SEQUENCE</scope>
    <source>
        <tissue evidence="1">Shoot tissue taken approximately 20 cm above the soil surface</tissue>
    </source>
</reference>
<name>A0A0A9D061_ARUDO</name>
<dbReference type="EMBL" id="GBRH01220798">
    <property type="protein sequence ID" value="JAD77097.1"/>
    <property type="molecule type" value="Transcribed_RNA"/>
</dbReference>
<protein>
    <submittedName>
        <fullName evidence="1">Uncharacterized protein</fullName>
    </submittedName>
</protein>
<organism evidence="1">
    <name type="scientific">Arundo donax</name>
    <name type="common">Giant reed</name>
    <name type="synonym">Donax arundinaceus</name>
    <dbReference type="NCBI Taxonomy" id="35708"/>
    <lineage>
        <taxon>Eukaryota</taxon>
        <taxon>Viridiplantae</taxon>
        <taxon>Streptophyta</taxon>
        <taxon>Embryophyta</taxon>
        <taxon>Tracheophyta</taxon>
        <taxon>Spermatophyta</taxon>
        <taxon>Magnoliopsida</taxon>
        <taxon>Liliopsida</taxon>
        <taxon>Poales</taxon>
        <taxon>Poaceae</taxon>
        <taxon>PACMAD clade</taxon>
        <taxon>Arundinoideae</taxon>
        <taxon>Arundineae</taxon>
        <taxon>Arundo</taxon>
    </lineage>
</organism>
<proteinExistence type="predicted"/>
<accession>A0A0A9D061</accession>
<reference evidence="1" key="2">
    <citation type="journal article" date="2015" name="Data Brief">
        <title>Shoot transcriptome of the giant reed, Arundo donax.</title>
        <authorList>
            <person name="Barrero R.A."/>
            <person name="Guerrero F.D."/>
            <person name="Moolhuijzen P."/>
            <person name="Goolsby J.A."/>
            <person name="Tidwell J."/>
            <person name="Bellgard S.E."/>
            <person name="Bellgard M.I."/>
        </authorList>
    </citation>
    <scope>NUCLEOTIDE SEQUENCE</scope>
    <source>
        <tissue evidence="1">Shoot tissue taken approximately 20 cm above the soil surface</tissue>
    </source>
</reference>